<gene>
    <name evidence="1" type="ORF">ABT57_02875</name>
</gene>
<name>A0A0J1HHW8_9GAMM</name>
<dbReference type="GO" id="GO:0016740">
    <property type="term" value="F:transferase activity"/>
    <property type="evidence" value="ECO:0007669"/>
    <property type="project" value="UniProtKB-KW"/>
</dbReference>
<keyword evidence="1" id="KW-0808">Transferase</keyword>
<protein>
    <submittedName>
        <fullName evidence="1">Glycosyltransferase</fullName>
    </submittedName>
</protein>
<sequence length="369" mass="42084">MKILYGVQGTGNGHISRAREMARAFSLLEVEVDYLFTGREQTQYFDMAEFGDYQTRAGLTFVTENGQLNQWKTLTHNQPRTFLRDVNALDLTRYDLVLNDFEPVSAWAARRQNVHSIGLSHQNAFLQDIPKQGQSSLDKLITRFFAPTAQQVGLHWYHFNQFILPPIVPPSIQPITNDGSVLVYLPFENLSAVLDLLTRFTQVHFFCFHPEVEQDHEYENVSLRKLNRATFHHQMHCCHGVIANGGFELPSEAISLGKKLLLKPLHGQYEQQSNVMTLEIMGLAQSMSYLDPSALRGWLDSEGAGRVHLPDVAMLIAGWIAEGDWHKGEALWHRLWEQVEFPEVVEEALVELYSPKVPSRRKLSISPTC</sequence>
<dbReference type="SUPFAM" id="SSF53756">
    <property type="entry name" value="UDP-Glycosyltransferase/glycogen phosphorylase"/>
    <property type="match status" value="1"/>
</dbReference>
<dbReference type="RefSeq" id="WP_047883700.1">
    <property type="nucleotide sequence ID" value="NZ_CP071325.1"/>
</dbReference>
<dbReference type="Proteomes" id="UP000035909">
    <property type="component" value="Unassembled WGS sequence"/>
</dbReference>
<evidence type="ECO:0000313" key="2">
    <source>
        <dbReference type="Proteomes" id="UP000035909"/>
    </source>
</evidence>
<comment type="caution">
    <text evidence="1">The sequence shown here is derived from an EMBL/GenBank/DDBJ whole genome shotgun (WGS) entry which is preliminary data.</text>
</comment>
<dbReference type="STRING" id="320778.ABT57_02875"/>
<dbReference type="InterPro" id="IPR005262">
    <property type="entry name" value="MJ1255-like"/>
</dbReference>
<reference evidence="1 2" key="1">
    <citation type="submission" date="2015-05" db="EMBL/GenBank/DDBJ databases">
        <title>Photobacterium galathea sp. nov.</title>
        <authorList>
            <person name="Machado H."/>
            <person name="Gram L."/>
        </authorList>
    </citation>
    <scope>NUCLEOTIDE SEQUENCE [LARGE SCALE GENOMIC DNA]</scope>
    <source>
        <strain evidence="1 2">DSM 22954</strain>
    </source>
</reference>
<dbReference type="Pfam" id="PF13528">
    <property type="entry name" value="Glyco_trans_1_3"/>
    <property type="match status" value="1"/>
</dbReference>
<dbReference type="PATRIC" id="fig|320778.3.peg.621"/>
<dbReference type="AlphaFoldDB" id="A0A0J1HHW8"/>
<keyword evidence="2" id="KW-1185">Reference proteome</keyword>
<dbReference type="OrthoDB" id="9793805at2"/>
<proteinExistence type="predicted"/>
<dbReference type="NCBIfam" id="TIGR00661">
    <property type="entry name" value="MJ1255"/>
    <property type="match status" value="1"/>
</dbReference>
<dbReference type="EMBL" id="LDOU01000003">
    <property type="protein sequence ID" value="KLV11199.1"/>
    <property type="molecule type" value="Genomic_DNA"/>
</dbReference>
<evidence type="ECO:0000313" key="1">
    <source>
        <dbReference type="EMBL" id="KLV11199.1"/>
    </source>
</evidence>
<organism evidence="1 2">
    <name type="scientific">Photobacterium ganghwense</name>
    <dbReference type="NCBI Taxonomy" id="320778"/>
    <lineage>
        <taxon>Bacteria</taxon>
        <taxon>Pseudomonadati</taxon>
        <taxon>Pseudomonadota</taxon>
        <taxon>Gammaproteobacteria</taxon>
        <taxon>Vibrionales</taxon>
        <taxon>Vibrionaceae</taxon>
        <taxon>Photobacterium</taxon>
    </lineage>
</organism>
<accession>A0A0J1HHW8</accession>